<dbReference type="PANTHER" id="PTHR43642">
    <property type="entry name" value="HYBRID SIGNAL TRANSDUCTION HISTIDINE KINASE G"/>
    <property type="match status" value="1"/>
</dbReference>
<accession>K0TG71</accession>
<dbReference type="Proteomes" id="UP000266841">
    <property type="component" value="Unassembled WGS sequence"/>
</dbReference>
<dbReference type="PANTHER" id="PTHR43642:SF1">
    <property type="entry name" value="HYBRID SIGNAL TRANSDUCTION HISTIDINE KINASE G"/>
    <property type="match status" value="1"/>
</dbReference>
<dbReference type="eggNOG" id="ENOG502RVPS">
    <property type="taxonomic scope" value="Eukaryota"/>
</dbReference>
<dbReference type="OMA" id="INFERAG"/>
<gene>
    <name evidence="4" type="ORF">THAOC_02208</name>
</gene>
<organism evidence="4 5">
    <name type="scientific">Thalassiosira oceanica</name>
    <name type="common">Marine diatom</name>
    <dbReference type="NCBI Taxonomy" id="159749"/>
    <lineage>
        <taxon>Eukaryota</taxon>
        <taxon>Sar</taxon>
        <taxon>Stramenopiles</taxon>
        <taxon>Ochrophyta</taxon>
        <taxon>Bacillariophyta</taxon>
        <taxon>Coscinodiscophyceae</taxon>
        <taxon>Thalassiosirophycidae</taxon>
        <taxon>Thalassiosirales</taxon>
        <taxon>Thalassiosiraceae</taxon>
        <taxon>Thalassiosira</taxon>
    </lineage>
</organism>
<reference evidence="4 5" key="1">
    <citation type="journal article" date="2012" name="Genome Biol.">
        <title>Genome and low-iron response of an oceanic diatom adapted to chronic iron limitation.</title>
        <authorList>
            <person name="Lommer M."/>
            <person name="Specht M."/>
            <person name="Roy A.S."/>
            <person name="Kraemer L."/>
            <person name="Andreson R."/>
            <person name="Gutowska M.A."/>
            <person name="Wolf J."/>
            <person name="Bergner S.V."/>
            <person name="Schilhabel M.B."/>
            <person name="Klostermeier U.C."/>
            <person name="Beiko R.G."/>
            <person name="Rosenstiel P."/>
            <person name="Hippler M."/>
            <person name="Laroche J."/>
        </authorList>
    </citation>
    <scope>NUCLEOTIDE SEQUENCE [LARGE SCALE GENOMIC DNA]</scope>
    <source>
        <strain evidence="4 5">CCMP1005</strain>
    </source>
</reference>
<protein>
    <recommendedName>
        <fullName evidence="3">Orc1-like AAA ATPase domain-containing protein</fullName>
    </recommendedName>
</protein>
<evidence type="ECO:0000259" key="3">
    <source>
        <dbReference type="Pfam" id="PF13191"/>
    </source>
</evidence>
<keyword evidence="2" id="KW-1133">Transmembrane helix</keyword>
<feature type="region of interest" description="Disordered" evidence="1">
    <location>
        <begin position="123"/>
        <end position="146"/>
    </location>
</feature>
<proteinExistence type="predicted"/>
<dbReference type="InterPro" id="IPR041664">
    <property type="entry name" value="AAA_16"/>
</dbReference>
<name>K0TG71_THAOC</name>
<keyword evidence="5" id="KW-1185">Reference proteome</keyword>
<sequence>PQQLSKQDGAIVGGDERVVKGPVASSVNELSNVPVQAASFLTATAGDAISAGSVMFRDEVPSNLDSLSGIQGRQGRQAGLNFSQGDLDDTLSGATERVLMGVLPRDGAERSRNSSVLQSLDHLFGASHGSPDLPHDQPAAEDHKGAETEGELYNWQLGESSMSRGMGTEPAPAALYADPCKSLHEDDNVQEGPARPDSGPACETSITLRQWIDDNIPQGLYQWDELKRYIVSAVPIAIQLTALLAEDEQSRQQKIGLRSSEIWIQIRGNSIASIDMQTSVQVGEATLMDRLALLGALLYELFSGMAPPTRNERARPDLELNGLDMDGENLQLVDHSSMLRQDDGRQAKKKTIRVSSTQYQHELVSCLDNVGLPSSISCLVKNLLDCSQSDFRVDEAYSSFEDVSTDLELVRDNPGCYLESLGNCPSFSIPNKLYGRMGAIDTIASLYASEECNCLVVNGRAGVGKSRLLSQVFTDVSRQDGSYFLQINFERAGVNPLGLIASSFNSLCEAFIRSSLPQVRSAVALQLKSELGTVGLFALSLIVPSLSKLLQSQTTCATEQSMNIAATLRYSFCKLLEIISPHTPQIILLFDDLQFVSPCLVITLLLNECTNFCRSKTDDSSRSIVSSLLAGAAQSAFFVCCYRDDDVKPGDAFSLWLEGLEPRGIEKIEISNLSIESVNQMVSETLKVFPRITLPLSSQLHAKTRGNPLFLRQFMESLHSQSFILLRLNPPRWTWDLEKISSVELPESVVELLIEEMQTLSRNLKNILRVVSCIGSRVTKQTLDVLVSALGQNLTAALEDLVKRGYLVQDKSSEVRFSHDKVQESAYETMVVAEQRMLHKKLGQLMFEKVVHDETLLFLAATQINLGGIDASFDRRKRVDIATLNQKAGNRAKDMSSFDVALQFFQNGILWVPVESGWSLDYDISLALHQSAVETACLLNNVEVVTELTTNVTANARNGTDNQACLFCLVKSLATCGQLEDSKNIAFVILEQLGEVVPREKGDPGFTMDFKSMVTALKGLSDDAILSMRATHQSERDDLSLSVYLILAYIYTEISPKHIPDVALQMLRITLNNGLSAVSPQAFASFAVTLVSMGGQDGLAWRIGKLAKRLLARPHSQRYSSAVAVHLGAGVDWVFEPIQSVAESSLNGQRSGLQVGDLLNARLNYRNYLVSIYLGGKDLSFCRDNFLDFLETSKKENKVLGSMYAEMCYRMSASLIEGIEYVDNLPSWDDISNKKERNIEFSYAFQAHDCMRSFLFQCYDGVMEGDSLLSRLQNTTNPPLLRPLLLLGVFYEGLLSFQLVRTHQDAKYMARGMEALQFIEKYSKTNPFTFENKYLLLEAARTELTRQADLVQEEAIASELAGRCLFRMGMIIESHSFFTFAAGKYRSWGAKAIAQRVEVEMLQKFGEENSPMSGHHTQLNSNNDIMQPEFLCIYHPVGKQQYYWPGPAPIPNPCAGAIVKPKQSVCLIGHRLGSAQSRLVENLCLITYEINQRKVLLSRVVIIRFLVVVVVVVVVVIGDRVVSSLNQPDRIFVSSFNQAGYVFLTGFSYSDTC</sequence>
<evidence type="ECO:0000313" key="5">
    <source>
        <dbReference type="Proteomes" id="UP000266841"/>
    </source>
</evidence>
<evidence type="ECO:0000313" key="4">
    <source>
        <dbReference type="EMBL" id="EJK76049.1"/>
    </source>
</evidence>
<dbReference type="InterPro" id="IPR027417">
    <property type="entry name" value="P-loop_NTPase"/>
</dbReference>
<keyword evidence="2" id="KW-0472">Membrane</keyword>
<feature type="domain" description="Orc1-like AAA ATPase" evidence="3">
    <location>
        <begin position="432"/>
        <end position="634"/>
    </location>
</feature>
<evidence type="ECO:0000256" key="1">
    <source>
        <dbReference type="SAM" id="MobiDB-lite"/>
    </source>
</evidence>
<feature type="non-terminal residue" evidence="4">
    <location>
        <position position="1"/>
    </location>
</feature>
<feature type="compositionally biased region" description="Basic and acidic residues" evidence="1">
    <location>
        <begin position="133"/>
        <end position="146"/>
    </location>
</feature>
<comment type="caution">
    <text evidence="4">The sequence shown here is derived from an EMBL/GenBank/DDBJ whole genome shotgun (WGS) entry which is preliminary data.</text>
</comment>
<keyword evidence="2" id="KW-0812">Transmembrane</keyword>
<dbReference type="EMBL" id="AGNL01002569">
    <property type="protein sequence ID" value="EJK76049.1"/>
    <property type="molecule type" value="Genomic_DNA"/>
</dbReference>
<dbReference type="SUPFAM" id="SSF52540">
    <property type="entry name" value="P-loop containing nucleoside triphosphate hydrolases"/>
    <property type="match status" value="1"/>
</dbReference>
<dbReference type="OrthoDB" id="60033at2759"/>
<evidence type="ECO:0000256" key="2">
    <source>
        <dbReference type="SAM" id="Phobius"/>
    </source>
</evidence>
<feature type="transmembrane region" description="Helical" evidence="2">
    <location>
        <begin position="1496"/>
        <end position="1518"/>
    </location>
</feature>
<dbReference type="InterPro" id="IPR053159">
    <property type="entry name" value="Hybrid_Histidine_Kinase"/>
</dbReference>
<dbReference type="Pfam" id="PF13191">
    <property type="entry name" value="AAA_16"/>
    <property type="match status" value="1"/>
</dbReference>